<name>A0AAV2FFQ4_9ROSI</name>
<feature type="region of interest" description="Disordered" evidence="7">
    <location>
        <begin position="2161"/>
        <end position="2207"/>
    </location>
</feature>
<organism evidence="11 12">
    <name type="scientific">Linum trigynum</name>
    <dbReference type="NCBI Taxonomy" id="586398"/>
    <lineage>
        <taxon>Eukaryota</taxon>
        <taxon>Viridiplantae</taxon>
        <taxon>Streptophyta</taxon>
        <taxon>Embryophyta</taxon>
        <taxon>Tracheophyta</taxon>
        <taxon>Spermatophyta</taxon>
        <taxon>Magnoliopsida</taxon>
        <taxon>eudicotyledons</taxon>
        <taxon>Gunneridae</taxon>
        <taxon>Pentapetalae</taxon>
        <taxon>rosids</taxon>
        <taxon>fabids</taxon>
        <taxon>Malpighiales</taxon>
        <taxon>Linaceae</taxon>
        <taxon>Linum</taxon>
    </lineage>
</organism>
<evidence type="ECO:0000313" key="11">
    <source>
        <dbReference type="EMBL" id="CAL1397101.1"/>
    </source>
</evidence>
<feature type="compositionally biased region" description="Basic and acidic residues" evidence="7">
    <location>
        <begin position="3757"/>
        <end position="3769"/>
    </location>
</feature>
<feature type="region of interest" description="Disordered" evidence="7">
    <location>
        <begin position="2572"/>
        <end position="2610"/>
    </location>
</feature>
<sequence>MASPQPSHNVELEAAKFLHKLIQESTDEPAKLAAKLHVILQHMKSSGKEHSMPYQVISRAMETVINQNGLDIESLKSQRLPMSGGSQGGDSAGARYAGPSHAMADNEVSKVDSLVTNKLLVVPAGAVHDAYQGSLDHESPSSLDTRSANSQSQDRGGNQKDGKTAVKRKRGDSSLPSETHIDDSQQADAHSAVDMRKGKANRVDPSGGFSTRGSENSSFSMVPGGSQLEASSAHTSFGQQQGDSFPPAHENLSTGTWNQNKAAVALDRSQVPRFSANVVSGGVPAEATLQQSMVPSLVSNFFRKSQDGIYFPSGSYAMGELGFSGSGQISGPESYLCGFAGHTAASPSENTTGGHNFQLNRMELSVGMVPENNGGSSNIFGDPTRFSEATAASRDTGKSPISQGNASPGMPFKEQQLRQLRAQCLVFLAFRNRLAPKRLHLEIALGSIINRDEAIRRELVDQKAKSSNEQTNLPGVARPFAWANSARETDKVPPVASAALRYSDGNSLQKDVDKLKTEDKVGSHSDHSVLADYGKHLVTRKLDAEKQIPETVGAQLFASNPVQQDDSSNTRGSSLIGKTVESMDNGYVQSGRANQASFLTGVNKQLNPEAMNWAGSRNEVVQESLPSWGVQHNVALNKKDIGPMQSQNLVNGGISDDAEFSEYQTRYNPEGCQVPQIDDFSRNGNPALAEPDDEDNSASVHLPPPRYTMSEKWIMDQQRRKLLVEEKWALREQKARQRITIRFNQLQVTVSSCEDISARTKSVIELKKLKLLDLQRRLRSEFLNDFFKPVTNDVERLKSYKKHKHGRRIKQLEKYEQKMKEERQKRIRERQKEFFSELEVHKEKLEDVFKFKRERLKGFNRYVKEFHKRKERAHREKLDRIQREKINLLKINDVEGYLRMVQDAKSDRVKQLLKETEKYLQKLGSRLQAAKAIGSRFENNMDESRTIAAIENETTFDNEDESDQAKHYLESNEKYYLMAHSIKEGIAEQPTSLKGGKLREYQMNGLRWLVSLYNNHLNGILADEMGLGKTVQVISLICYLMESKNDRGPFLVVVPSSVLPGWESEISFWAPSIHKIVYSGPPEDRRKLFKEKIVHQKFNVLLTTYEYLMNKHDRPKLSKIHWHYIIIDEGHRIKNASCKLNAELKHYQSSHRLLLTGTPLQNNLEELWALLNFLLPNIFNSSEDFSQWFNKPFEGTADNSADEALLSEEENLLVINRLHQVLRPFMLRRLKHKVENELPEKIERLIRCEASAYQKLLMQRVEDNLGAIGSSKSRSVHNSVMELRNICNHPYLSQLHSDEVESFMPKHFLPPIIRLCGKLEMLDRLLPKLKATDHRVLFFSTMTRLLDIMEEYLTAKQYRYLRLDGHTSGGDRGALIDMFNKQSSPFFIFLLSIRAGGVGVNLQAADTVIIFDTDWNPQVDLQAQARAHRIGQKKDVLVLRFETVKTVEEQVRAAAEHKLGVADQSITAGFFDNNTSAEDRREYLEALLRESKKEEAAPVLDDEALNEILARSESEIDVFESVDKQRREQETEIWKKLLAGQGANVPESLPPLPSRLVSDDDLKSFFEKIKLYDVPKDDGVPSIGTKRKGQSQGLDFQHYGRGKRAREVRSYEEQWTEEEFEKLCQDDNPDSPKPKEEVVERNLPKEASVSASTIANPEPTAAPTAPELVQHVLPQQSSELTVTPTPSKRGRGRPKRVNITRSALPVGTPAGLVKADMELQKGIDGSSPSTLAPDPLPESNLVRVGPIAPQADAGTASTLQPTIPVTSGQSSQLSLVSPSVPMPARGRGRKSQRGGYTPRGRGRKMGFVSATPENIASPAPVIGEASQNASNNALVNSSGVTLSGDPGIAPITVPVQVTIAAPDQSGKGTIVDTHPAPLAAPSLSIASASTRIKEQNPKAQSATGMPRRRGRKPAVKVPPEVPVVSAAQISHMNLPPSVQVPPEVPVVLAAQVSSQNLLTGVVPVVDTLGGSAAIAGNDKGNGSNEPTKVDPGQKPRVTIPDQESSQHSGEVTQQDEPTNSTTIHSAGTRSMPSQHSAAVTQQPTSLSTTMHDAPTSMGSPARNQTVTLFHAATNIKEHPVQSSSTSKSGDPFRKDGEAGLGIPTPSKAFIDKVQNTIMGDKESALAGPSCESQHGSPGVEIGQTVPELVVKSAFVSRPTPALSSVAVVSQPDPPQAGRGKGRGRKVTSRTDAPRRRGRKPATTAHPADTLGVRTMSLRNRPGGEAMEITLAVQETPVANDFVCQDYKQREITSLGRIQTADVTDVARVMKEIFSESCSSKGKSSDSSKSECKSTGTPVSCMKPSPVTEGQSSGDKIHGSVSSLQEAIPAEGISLDSSVQSVSELGFRVDKRNLPAVHADAVSNKAETKVDLSLESAAVDKDTCRSKANAIVLGIEASSNRVVSLGQAQGVGRHVSSRVNLSSTVECASTKKVGSPVETQGAKMPRISSHDDSVDAATVRFMRPPESLPDAFVEPIEAHGTAEHPEKNPEDKMEASVKSSPLSQIEVTEKHGSEANTTAAKFDDTIVQPEVNSSNMQLDQETGYTESEPVPVFNVEEQHIPPEQTVFCESANEEKHCGPSTLQSQLDSRLPDDFTSESTNTELSSEDHVGNQLQPKDVDLSMEQLSLPEDAFAKEQELRSSPVERDHQHLVLVERSVVLEEVQGSDTNKDCGIGFSGTRSVPDDLPSSRELKDSVVPEEVQGSDSNKDCEVRVSGTGRSVSDDLPSSKELKGSVVPEEVLGSDANKDCEIGVSETGRSFSNELPSSRELKEPECTINDEVAFAEDTLAASPSGSNSPERHYLTSSRELKASECQADKRVAVGEESLTASPSVPKERIDSPERHPLSSNSGEDCIKAPSETGVRDLDTKSLPPEKNVDSNLTEERLQGPNSTEDELVTKSSPSEKDVHGNLTAEEGLQWPNSTEGELNTESLPSEKNVDSNLAAEEGLQGPDSMECDVIAPATAEDTSSPSPMVEEGKIDDASSKSPRSEKLAAEPEETRNEEAELQGPNSTEGELGTKSSPSEKNVCSNLTPEEGLQGHNSTEDELDTESLPSEKNVDSNLAAEEGLQGPDSMECDVIAPATAEDTNSPSPMVEEGKIDESSSTSPRGEKLAAEPEETRNEVAELQGSNSTEGELGTKSSPSEKNVHINLTAEEGLHRRNSTEGELDIESLPSEKNVDSNLAAEERLQGPDSKECGGIAPATAEDTSSPSPMVEEGKIDDLSTKNPRGDELAAETEETENEEGGNGVVVAIHTDPNSNDPVIIEGNIDDSSPKSPHGKSLAEELEELRNEEGGNDVVVATPNPVAVENIDGASCKSSHGEKSMKKHRNEECGNDVVVAMSDDPNSKDPVMKAKIDDSSSKSPQGEKSVEELVEPRNEEGGNDLAVVTVDDPDSKDLVVEAGKIDDSSSESPHGEKSGEKLEEPRNEEGGNNLVGAPADDPDSKDVVMQEGKIDDLSSTSPHGEKSAEKLEEPKEESGNVLVVATANDPYFEDPVVEGKIDDSFSKSSHGEKSAERLKEPRNEEGGNNVVVTMVNCPDSEDPVVEGKIDDSSSKSAHGEKLAEELEEPRNDYSNDVVVEKGKIDDSTSKSPCGEDSGEDKEPRNEEGGNHVVVDEGKIDESTSKSPRGEDSGEEKEPRIEQGCNDVVVDEGKVDESTSKSPHGEDSGEEKEPINEEEGNDAVAEKGKVDGSTSKSPRGEDSGEEKESRNEERGNDVVVDEGKIDDSTSESPPGEDSGEEKEPRNEERGNDVAVSTHAGAKSEDLMVVDEKANVSSEELSVPESAERTEPESISWGDE</sequence>
<feature type="compositionally biased region" description="Basic and acidic residues" evidence="7">
    <location>
        <begin position="2685"/>
        <end position="2694"/>
    </location>
</feature>
<dbReference type="FunFam" id="3.40.50.10810:FF:000016">
    <property type="entry name" value="Chromatin structure-remodeling complex protein SYD"/>
    <property type="match status" value="1"/>
</dbReference>
<feature type="region of interest" description="Disordered" evidence="7">
    <location>
        <begin position="1974"/>
        <end position="2061"/>
    </location>
</feature>
<feature type="region of interest" description="Disordered" evidence="7">
    <location>
        <begin position="389"/>
        <end position="411"/>
    </location>
</feature>
<evidence type="ECO:0000313" key="12">
    <source>
        <dbReference type="Proteomes" id="UP001497516"/>
    </source>
</evidence>
<feature type="compositionally biased region" description="Basic and acidic residues" evidence="7">
    <location>
        <begin position="2282"/>
        <end position="2291"/>
    </location>
</feature>
<feature type="compositionally biased region" description="Low complexity" evidence="7">
    <location>
        <begin position="1769"/>
        <end position="1779"/>
    </location>
</feature>
<dbReference type="GO" id="GO:0005524">
    <property type="term" value="F:ATP binding"/>
    <property type="evidence" value="ECO:0007669"/>
    <property type="project" value="UniProtKB-KW"/>
</dbReference>
<evidence type="ECO:0000256" key="6">
    <source>
        <dbReference type="ARBA" id="ARBA00023242"/>
    </source>
</evidence>
<feature type="domain" description="Helicase C-terminal" evidence="9">
    <location>
        <begin position="1321"/>
        <end position="1467"/>
    </location>
</feature>
<dbReference type="PANTHER" id="PTHR10799">
    <property type="entry name" value="SNF2/RAD54 HELICASE FAMILY"/>
    <property type="match status" value="1"/>
</dbReference>
<feature type="compositionally biased region" description="Basic and acidic residues" evidence="7">
    <location>
        <begin position="3182"/>
        <end position="3193"/>
    </location>
</feature>
<dbReference type="InterPro" id="IPR001650">
    <property type="entry name" value="Helicase_C-like"/>
</dbReference>
<keyword evidence="12" id="KW-1185">Reference proteome</keyword>
<feature type="region of interest" description="Disordered" evidence="7">
    <location>
        <begin position="1717"/>
        <end position="1807"/>
    </location>
</feature>
<feature type="compositionally biased region" description="Polar residues" evidence="7">
    <location>
        <begin position="1755"/>
        <end position="1768"/>
    </location>
</feature>
<feature type="region of interest" description="Disordered" evidence="7">
    <location>
        <begin position="2431"/>
        <end position="2450"/>
    </location>
</feature>
<feature type="compositionally biased region" description="Polar residues" evidence="7">
    <location>
        <begin position="3125"/>
        <end position="3142"/>
    </location>
</feature>
<dbReference type="InterPro" id="IPR027417">
    <property type="entry name" value="P-loop_NTPase"/>
</dbReference>
<feature type="region of interest" description="Disordered" evidence="7">
    <location>
        <begin position="2665"/>
        <end position="3795"/>
    </location>
</feature>
<dbReference type="CDD" id="cd17996">
    <property type="entry name" value="DEXHc_SMARCA2_SMARCA4"/>
    <property type="match status" value="1"/>
</dbReference>
<reference evidence="11 12" key="1">
    <citation type="submission" date="2024-04" db="EMBL/GenBank/DDBJ databases">
        <authorList>
            <person name="Fracassetti M."/>
        </authorList>
    </citation>
    <scope>NUCLEOTIDE SEQUENCE [LARGE SCALE GENOMIC DNA]</scope>
</reference>
<comment type="subcellular location">
    <subcellularLocation>
        <location evidence="1">Nucleus</location>
    </subcellularLocation>
</comment>
<feature type="compositionally biased region" description="Basic and acidic residues" evidence="7">
    <location>
        <begin position="3342"/>
        <end position="3357"/>
    </location>
</feature>
<dbReference type="Pfam" id="PF00271">
    <property type="entry name" value="Helicase_C"/>
    <property type="match status" value="1"/>
</dbReference>
<dbReference type="GO" id="GO:0016787">
    <property type="term" value="F:hydrolase activity"/>
    <property type="evidence" value="ECO:0007669"/>
    <property type="project" value="UniProtKB-KW"/>
</dbReference>
<dbReference type="GO" id="GO:0006355">
    <property type="term" value="P:regulation of DNA-templated transcription"/>
    <property type="evidence" value="ECO:0007669"/>
    <property type="project" value="InterPro"/>
</dbReference>
<gene>
    <name evidence="11" type="ORF">LTRI10_LOCUS37426</name>
</gene>
<feature type="compositionally biased region" description="Basic and acidic residues" evidence="7">
    <location>
        <begin position="1621"/>
        <end position="1644"/>
    </location>
</feature>
<feature type="compositionally biased region" description="Polar residues" evidence="7">
    <location>
        <begin position="2001"/>
        <end position="2061"/>
    </location>
</feature>
<dbReference type="InterPro" id="IPR029295">
    <property type="entry name" value="SnAC"/>
</dbReference>
<feature type="compositionally biased region" description="Polar residues" evidence="7">
    <location>
        <begin position="1673"/>
        <end position="1686"/>
    </location>
</feature>
<evidence type="ECO:0000256" key="2">
    <source>
        <dbReference type="ARBA" id="ARBA00022741"/>
    </source>
</evidence>
<feature type="compositionally biased region" description="Basic and acidic residues" evidence="7">
    <location>
        <begin position="3694"/>
        <end position="3723"/>
    </location>
</feature>
<dbReference type="InterPro" id="IPR038718">
    <property type="entry name" value="SNF2-like_sf"/>
</dbReference>
<feature type="compositionally biased region" description="Basic and acidic residues" evidence="7">
    <location>
        <begin position="3737"/>
        <end position="3747"/>
    </location>
</feature>
<feature type="compositionally biased region" description="Basic and acidic residues" evidence="7">
    <location>
        <begin position="3597"/>
        <end position="3637"/>
    </location>
</feature>
<dbReference type="InterPro" id="IPR000637">
    <property type="entry name" value="HMGI/Y_DNA-bd_CS"/>
</dbReference>
<feature type="compositionally biased region" description="Polar residues" evidence="7">
    <location>
        <begin position="3006"/>
        <end position="3030"/>
    </location>
</feature>
<dbReference type="Pfam" id="PF00176">
    <property type="entry name" value="SNF2-rel_dom"/>
    <property type="match status" value="1"/>
</dbReference>
<dbReference type="InterPro" id="IPR014012">
    <property type="entry name" value="HSA_dom"/>
</dbReference>
<feature type="compositionally biased region" description="Basic and acidic residues" evidence="7">
    <location>
        <begin position="3439"/>
        <end position="3453"/>
    </location>
</feature>
<accession>A0AAV2FFQ4</accession>
<feature type="compositionally biased region" description="Polar residues" evidence="7">
    <location>
        <begin position="140"/>
        <end position="156"/>
    </location>
</feature>
<dbReference type="CDD" id="cd18793">
    <property type="entry name" value="SF2_C_SNF"/>
    <property type="match status" value="1"/>
</dbReference>
<keyword evidence="3" id="KW-0378">Hydrolase</keyword>
<dbReference type="SMART" id="SM00490">
    <property type="entry name" value="HELICc"/>
    <property type="match status" value="1"/>
</dbReference>
<feature type="region of interest" description="Disordered" evidence="7">
    <location>
        <begin position="76"/>
        <end position="99"/>
    </location>
</feature>
<feature type="compositionally biased region" description="Acidic residues" evidence="7">
    <location>
        <begin position="3230"/>
        <end position="3241"/>
    </location>
</feature>
<dbReference type="Pfam" id="PF14619">
    <property type="entry name" value="SnAC"/>
    <property type="match status" value="1"/>
</dbReference>
<proteinExistence type="predicted"/>
<feature type="compositionally biased region" description="Low complexity" evidence="7">
    <location>
        <begin position="1655"/>
        <end position="1667"/>
    </location>
</feature>
<feature type="compositionally biased region" description="Basic and acidic residues" evidence="7">
    <location>
        <begin position="3542"/>
        <end position="3585"/>
    </location>
</feature>
<dbReference type="GO" id="GO:0005634">
    <property type="term" value="C:nucleus"/>
    <property type="evidence" value="ECO:0007669"/>
    <property type="project" value="UniProtKB-SubCell"/>
</dbReference>
<evidence type="ECO:0000256" key="5">
    <source>
        <dbReference type="ARBA" id="ARBA00022840"/>
    </source>
</evidence>
<feature type="compositionally biased region" description="Polar residues" evidence="7">
    <location>
        <begin position="2307"/>
        <end position="2318"/>
    </location>
</feature>
<dbReference type="EMBL" id="OZ034819">
    <property type="protein sequence ID" value="CAL1397101.1"/>
    <property type="molecule type" value="Genomic_DNA"/>
</dbReference>
<evidence type="ECO:0000256" key="3">
    <source>
        <dbReference type="ARBA" id="ARBA00022801"/>
    </source>
</evidence>
<feature type="region of interest" description="Disordered" evidence="7">
    <location>
        <begin position="1621"/>
        <end position="1704"/>
    </location>
</feature>
<evidence type="ECO:0000259" key="9">
    <source>
        <dbReference type="PROSITE" id="PS51194"/>
    </source>
</evidence>
<evidence type="ECO:0000256" key="1">
    <source>
        <dbReference type="ARBA" id="ARBA00004123"/>
    </source>
</evidence>
<dbReference type="PROSITE" id="PS00354">
    <property type="entry name" value="HMGI_Y"/>
    <property type="match status" value="1"/>
</dbReference>
<evidence type="ECO:0008006" key="13">
    <source>
        <dbReference type="Google" id="ProtNLM"/>
    </source>
</evidence>
<feature type="compositionally biased region" description="Polar residues" evidence="7">
    <location>
        <begin position="228"/>
        <end position="243"/>
    </location>
</feature>
<feature type="region of interest" description="Disordered" evidence="7">
    <location>
        <begin position="671"/>
        <end position="704"/>
    </location>
</feature>
<feature type="region of interest" description="Disordered" evidence="7">
    <location>
        <begin position="1580"/>
        <end position="1601"/>
    </location>
</feature>
<feature type="domain" description="HSA" evidence="10">
    <location>
        <begin position="817"/>
        <end position="891"/>
    </location>
</feature>
<feature type="compositionally biased region" description="Basic and acidic residues" evidence="7">
    <location>
        <begin position="3460"/>
        <end position="3475"/>
    </location>
</feature>
<dbReference type="SUPFAM" id="SSF52540">
    <property type="entry name" value="P-loop containing nucleoside triphosphate hydrolases"/>
    <property type="match status" value="2"/>
</dbReference>
<dbReference type="Gene3D" id="3.40.50.300">
    <property type="entry name" value="P-loop containing nucleotide triphosphate hydrolases"/>
    <property type="match status" value="1"/>
</dbReference>
<evidence type="ECO:0000256" key="4">
    <source>
        <dbReference type="ARBA" id="ARBA00022806"/>
    </source>
</evidence>
<keyword evidence="5" id="KW-0067">ATP-binding</keyword>
<dbReference type="GO" id="GO:0042393">
    <property type="term" value="F:histone binding"/>
    <property type="evidence" value="ECO:0007669"/>
    <property type="project" value="InterPro"/>
</dbReference>
<dbReference type="InterPro" id="IPR014001">
    <property type="entry name" value="Helicase_ATP-bd"/>
</dbReference>
<feature type="compositionally biased region" description="Basic and acidic residues" evidence="7">
    <location>
        <begin position="3106"/>
        <end position="3121"/>
    </location>
</feature>
<dbReference type="SMART" id="SM01314">
    <property type="entry name" value="SnAC"/>
    <property type="match status" value="1"/>
</dbReference>
<feature type="region of interest" description="Disordered" evidence="7">
    <location>
        <begin position="132"/>
        <end position="246"/>
    </location>
</feature>
<protein>
    <recommendedName>
        <fullName evidence="13">Chromatin structure-remodeling complex protein SYD</fullName>
    </recommendedName>
</protein>
<feature type="compositionally biased region" description="Basic and acidic residues" evidence="7">
    <location>
        <begin position="3390"/>
        <end position="3426"/>
    </location>
</feature>
<feature type="compositionally biased region" description="Polar residues" evidence="7">
    <location>
        <begin position="208"/>
        <end position="220"/>
    </location>
</feature>
<dbReference type="PROSITE" id="PS51194">
    <property type="entry name" value="HELICASE_CTER"/>
    <property type="match status" value="1"/>
</dbReference>
<evidence type="ECO:0000256" key="7">
    <source>
        <dbReference type="SAM" id="MobiDB-lite"/>
    </source>
</evidence>
<feature type="region of interest" description="Disordered" evidence="7">
    <location>
        <begin position="2276"/>
        <end position="2318"/>
    </location>
</feature>
<feature type="compositionally biased region" description="Basic and acidic residues" evidence="7">
    <location>
        <begin position="3213"/>
        <end position="3229"/>
    </location>
</feature>
<dbReference type="GO" id="GO:0004386">
    <property type="term" value="F:helicase activity"/>
    <property type="evidence" value="ECO:0007669"/>
    <property type="project" value="UniProtKB-KW"/>
</dbReference>
<evidence type="ECO:0000259" key="8">
    <source>
        <dbReference type="PROSITE" id="PS51192"/>
    </source>
</evidence>
<feature type="compositionally biased region" description="Polar residues" evidence="7">
    <location>
        <begin position="2754"/>
        <end position="2763"/>
    </location>
</feature>
<feature type="region of interest" description="Disordered" evidence="7">
    <location>
        <begin position="2074"/>
        <end position="2105"/>
    </location>
</feature>
<dbReference type="PROSITE" id="PS51192">
    <property type="entry name" value="HELICASE_ATP_BIND_1"/>
    <property type="match status" value="1"/>
</dbReference>
<feature type="compositionally biased region" description="Polar residues" evidence="7">
    <location>
        <begin position="2917"/>
        <end position="2932"/>
    </location>
</feature>
<dbReference type="InterPro" id="IPR049730">
    <property type="entry name" value="SNF2/RAD54-like_C"/>
</dbReference>
<feature type="compositionally biased region" description="Basic and acidic residues" evidence="7">
    <location>
        <begin position="3494"/>
        <end position="3522"/>
    </location>
</feature>
<evidence type="ECO:0000259" key="10">
    <source>
        <dbReference type="PROSITE" id="PS51204"/>
    </source>
</evidence>
<dbReference type="Gene3D" id="3.40.50.10810">
    <property type="entry name" value="Tandem AAA-ATPase domain"/>
    <property type="match status" value="1"/>
</dbReference>
<feature type="compositionally biased region" description="Basic residues" evidence="7">
    <location>
        <begin position="1688"/>
        <end position="1698"/>
    </location>
</feature>
<feature type="compositionally biased region" description="Basic and acidic residues" evidence="7">
    <location>
        <begin position="2832"/>
        <end position="2843"/>
    </location>
</feature>
<feature type="compositionally biased region" description="Basic and acidic residues" evidence="7">
    <location>
        <begin position="3647"/>
        <end position="3671"/>
    </location>
</feature>
<feature type="compositionally biased region" description="Basic and acidic residues" evidence="7">
    <location>
        <begin position="2973"/>
        <end position="3001"/>
    </location>
</feature>
<keyword evidence="2" id="KW-0547">Nucleotide-binding</keyword>
<feature type="region of interest" description="Disordered" evidence="7">
    <location>
        <begin position="1888"/>
        <end position="1916"/>
    </location>
</feature>
<dbReference type="Proteomes" id="UP001497516">
    <property type="component" value="Chromosome 6"/>
</dbReference>
<feature type="compositionally biased region" description="Basic and acidic residues" evidence="7">
    <location>
        <begin position="3365"/>
        <end position="3377"/>
    </location>
</feature>
<dbReference type="FunFam" id="3.40.50.300:FF:000871">
    <property type="entry name" value="Chromatin structure-remodeling complex protein SYD"/>
    <property type="match status" value="1"/>
</dbReference>
<dbReference type="PROSITE" id="PS51204">
    <property type="entry name" value="HSA"/>
    <property type="match status" value="1"/>
</dbReference>
<feature type="domain" description="Helicase ATP-binding" evidence="8">
    <location>
        <begin position="1010"/>
        <end position="1177"/>
    </location>
</feature>
<dbReference type="SMART" id="SM00487">
    <property type="entry name" value="DEXDc"/>
    <property type="match status" value="1"/>
</dbReference>
<feature type="compositionally biased region" description="Basic and acidic residues" evidence="7">
    <location>
        <begin position="3316"/>
        <end position="3329"/>
    </location>
</feature>
<feature type="compositionally biased region" description="Basic and acidic residues" evidence="7">
    <location>
        <begin position="2796"/>
        <end position="2820"/>
    </location>
</feature>
<dbReference type="InterPro" id="IPR000330">
    <property type="entry name" value="SNF2_N"/>
</dbReference>
<keyword evidence="4" id="KW-0347">Helicase</keyword>
<keyword evidence="6" id="KW-0539">Nucleus</keyword>